<organism evidence="1">
    <name type="scientific">marine sediment metagenome</name>
    <dbReference type="NCBI Taxonomy" id="412755"/>
    <lineage>
        <taxon>unclassified sequences</taxon>
        <taxon>metagenomes</taxon>
        <taxon>ecological metagenomes</taxon>
    </lineage>
</organism>
<accession>A0A0F9HI92</accession>
<evidence type="ECO:0000313" key="1">
    <source>
        <dbReference type="EMBL" id="KKM15131.1"/>
    </source>
</evidence>
<comment type="caution">
    <text evidence="1">The sequence shown here is derived from an EMBL/GenBank/DDBJ whole genome shotgun (WGS) entry which is preliminary data.</text>
</comment>
<protein>
    <submittedName>
        <fullName evidence="1">Uncharacterized protein</fullName>
    </submittedName>
</protein>
<dbReference type="AlphaFoldDB" id="A0A0F9HI92"/>
<name>A0A0F9HI92_9ZZZZ</name>
<reference evidence="1" key="1">
    <citation type="journal article" date="2015" name="Nature">
        <title>Complex archaea that bridge the gap between prokaryotes and eukaryotes.</title>
        <authorList>
            <person name="Spang A."/>
            <person name="Saw J.H."/>
            <person name="Jorgensen S.L."/>
            <person name="Zaremba-Niedzwiedzka K."/>
            <person name="Martijn J."/>
            <person name="Lind A.E."/>
            <person name="van Eijk R."/>
            <person name="Schleper C."/>
            <person name="Guy L."/>
            <person name="Ettema T.J."/>
        </authorList>
    </citation>
    <scope>NUCLEOTIDE SEQUENCE</scope>
</reference>
<proteinExistence type="predicted"/>
<dbReference type="EMBL" id="LAZR01014981">
    <property type="protein sequence ID" value="KKM15131.1"/>
    <property type="molecule type" value="Genomic_DNA"/>
</dbReference>
<gene>
    <name evidence="1" type="ORF">LCGC14_1699170</name>
</gene>
<sequence length="50" mass="6179">MKNEKKEKLMRENLDPFSLILLHDLHTLESKIEREVEQRQRKYLAEQIKE</sequence>